<accession>A0AA37RWI0</accession>
<feature type="transmembrane region" description="Helical" evidence="1">
    <location>
        <begin position="37"/>
        <end position="56"/>
    </location>
</feature>
<evidence type="ECO:0000256" key="1">
    <source>
        <dbReference type="SAM" id="Phobius"/>
    </source>
</evidence>
<reference evidence="2" key="1">
    <citation type="journal article" date="2014" name="Int. J. Syst. Evol. Microbiol.">
        <title>Complete genome sequence of Corynebacterium casei LMG S-19264T (=DSM 44701T), isolated from a smear-ripened cheese.</title>
        <authorList>
            <consortium name="US DOE Joint Genome Institute (JGI-PGF)"/>
            <person name="Walter F."/>
            <person name="Albersmeier A."/>
            <person name="Kalinowski J."/>
            <person name="Ruckert C."/>
        </authorList>
    </citation>
    <scope>NUCLEOTIDE SEQUENCE</scope>
    <source>
        <strain evidence="2">NBRC 101628</strain>
    </source>
</reference>
<dbReference type="RefSeq" id="WP_095504315.1">
    <property type="nucleotide sequence ID" value="NZ_BSNC01000005.1"/>
</dbReference>
<reference evidence="2" key="2">
    <citation type="submission" date="2023-01" db="EMBL/GenBank/DDBJ databases">
        <title>Draft genome sequence of Paraferrimonas sedimenticola strain NBRC 101628.</title>
        <authorList>
            <person name="Sun Q."/>
            <person name="Mori K."/>
        </authorList>
    </citation>
    <scope>NUCLEOTIDE SEQUENCE</scope>
    <source>
        <strain evidence="2">NBRC 101628</strain>
    </source>
</reference>
<keyword evidence="1" id="KW-1133">Transmembrane helix</keyword>
<evidence type="ECO:0000313" key="3">
    <source>
        <dbReference type="Proteomes" id="UP001161422"/>
    </source>
</evidence>
<dbReference type="EMBL" id="BSNC01000005">
    <property type="protein sequence ID" value="GLP97010.1"/>
    <property type="molecule type" value="Genomic_DNA"/>
</dbReference>
<name>A0AA37RWI0_9GAMM</name>
<evidence type="ECO:0000313" key="2">
    <source>
        <dbReference type="EMBL" id="GLP97010.1"/>
    </source>
</evidence>
<keyword evidence="3" id="KW-1185">Reference proteome</keyword>
<dbReference type="AlphaFoldDB" id="A0AA37RWI0"/>
<gene>
    <name evidence="2" type="ORF">GCM10007895_23160</name>
</gene>
<keyword evidence="1" id="KW-0812">Transmembrane</keyword>
<feature type="transmembrane region" description="Helical" evidence="1">
    <location>
        <begin position="101"/>
        <end position="117"/>
    </location>
</feature>
<comment type="caution">
    <text evidence="2">The sequence shown here is derived from an EMBL/GenBank/DDBJ whole genome shotgun (WGS) entry which is preliminary data.</text>
</comment>
<protein>
    <submittedName>
        <fullName evidence="2">Uncharacterized protein</fullName>
    </submittedName>
</protein>
<dbReference type="Proteomes" id="UP001161422">
    <property type="component" value="Unassembled WGS sequence"/>
</dbReference>
<sequence length="125" mass="13650">MKELDQLLSQELAPIEDHGFSQRVVTRIQVRQQTTRWGMATIALISCFSALFWLPLGQWATLLSGSLSRLSEALTLAMPKYLGVSQTGVAESLTSSMSVSWLSWLVAILAVAACFALKTSDESSL</sequence>
<keyword evidence="1" id="KW-0472">Membrane</keyword>
<organism evidence="2 3">
    <name type="scientific">Paraferrimonas sedimenticola</name>
    <dbReference type="NCBI Taxonomy" id="375674"/>
    <lineage>
        <taxon>Bacteria</taxon>
        <taxon>Pseudomonadati</taxon>
        <taxon>Pseudomonadota</taxon>
        <taxon>Gammaproteobacteria</taxon>
        <taxon>Alteromonadales</taxon>
        <taxon>Ferrimonadaceae</taxon>
        <taxon>Paraferrimonas</taxon>
    </lineage>
</organism>
<proteinExistence type="predicted"/>